<accession>A0A560WGZ9</accession>
<dbReference type="OrthoDB" id="284878at2"/>
<dbReference type="RefSeq" id="WP_144855136.1">
    <property type="nucleotide sequence ID" value="NZ_BAAAYT010000002.1"/>
</dbReference>
<comment type="caution">
    <text evidence="1">The sequence shown here is derived from an EMBL/GenBank/DDBJ whole genome shotgun (WGS) entry which is preliminary data.</text>
</comment>
<dbReference type="Gene3D" id="3.30.460.40">
    <property type="match status" value="1"/>
</dbReference>
<dbReference type="Proteomes" id="UP000315628">
    <property type="component" value="Unassembled WGS sequence"/>
</dbReference>
<proteinExistence type="predicted"/>
<evidence type="ECO:0000313" key="2">
    <source>
        <dbReference type="Proteomes" id="UP000315628"/>
    </source>
</evidence>
<protein>
    <recommendedName>
        <fullName evidence="3">Nucleotidyltransferase AbiEii toxin of type IV toxin-antitoxin system</fullName>
    </recommendedName>
</protein>
<dbReference type="EMBL" id="VIUW01000001">
    <property type="protein sequence ID" value="TWD16848.1"/>
    <property type="molecule type" value="Genomic_DNA"/>
</dbReference>
<dbReference type="SUPFAM" id="SSF81301">
    <property type="entry name" value="Nucleotidyltransferase"/>
    <property type="match status" value="1"/>
</dbReference>
<organism evidence="1 2">
    <name type="scientific">Marihabitans asiaticum</name>
    <dbReference type="NCBI Taxonomy" id="415218"/>
    <lineage>
        <taxon>Bacteria</taxon>
        <taxon>Bacillati</taxon>
        <taxon>Actinomycetota</taxon>
        <taxon>Actinomycetes</taxon>
        <taxon>Micrococcales</taxon>
        <taxon>Intrasporangiaceae</taxon>
        <taxon>Marihabitans</taxon>
    </lineage>
</organism>
<dbReference type="InterPro" id="IPR043519">
    <property type="entry name" value="NT_sf"/>
</dbReference>
<name>A0A560WGZ9_9MICO</name>
<evidence type="ECO:0008006" key="3">
    <source>
        <dbReference type="Google" id="ProtNLM"/>
    </source>
</evidence>
<dbReference type="AlphaFoldDB" id="A0A560WGZ9"/>
<sequence length="170" mass="17731">MLRSLALVSALDAAGVDHVVVGGVAVVLHGHVRTTVDLDIALELSSDNLRAALSVLQAAGLHPRLPVPAEQFADPEIRRAWVEERNLVAFTLVDPADALVEVDLLATTPVPFAELSAGAVTVDLGDGTRVRVASIDHLIEMKKHSGRPQDHADIDALTAIRTGGGHGAGA</sequence>
<keyword evidence="2" id="KW-1185">Reference proteome</keyword>
<gene>
    <name evidence="1" type="ORF">FB557_0391</name>
</gene>
<reference evidence="1 2" key="1">
    <citation type="submission" date="2019-06" db="EMBL/GenBank/DDBJ databases">
        <title>Sequencing the genomes of 1000 actinobacteria strains.</title>
        <authorList>
            <person name="Klenk H.-P."/>
        </authorList>
    </citation>
    <scope>NUCLEOTIDE SEQUENCE [LARGE SCALE GENOMIC DNA]</scope>
    <source>
        <strain evidence="1 2">DSM 18935</strain>
    </source>
</reference>
<evidence type="ECO:0000313" key="1">
    <source>
        <dbReference type="EMBL" id="TWD16848.1"/>
    </source>
</evidence>